<organism evidence="7 8">
    <name type="scientific">Terrimonas rubra</name>
    <dbReference type="NCBI Taxonomy" id="1035890"/>
    <lineage>
        <taxon>Bacteria</taxon>
        <taxon>Pseudomonadati</taxon>
        <taxon>Bacteroidota</taxon>
        <taxon>Chitinophagia</taxon>
        <taxon>Chitinophagales</taxon>
        <taxon>Chitinophagaceae</taxon>
        <taxon>Terrimonas</taxon>
    </lineage>
</organism>
<dbReference type="Gene3D" id="1.20.5.1930">
    <property type="match status" value="1"/>
</dbReference>
<evidence type="ECO:0000259" key="6">
    <source>
        <dbReference type="PROSITE" id="PS50109"/>
    </source>
</evidence>
<evidence type="ECO:0000256" key="5">
    <source>
        <dbReference type="SAM" id="Phobius"/>
    </source>
</evidence>
<dbReference type="PANTHER" id="PTHR24421:SF58">
    <property type="entry name" value="SIGNAL TRANSDUCTION HISTIDINE-PROTEIN KINASE_PHOSPHATASE UHPB"/>
    <property type="match status" value="1"/>
</dbReference>
<feature type="transmembrane region" description="Helical" evidence="5">
    <location>
        <begin position="207"/>
        <end position="228"/>
    </location>
</feature>
<keyword evidence="8" id="KW-1185">Reference proteome</keyword>
<dbReference type="SUPFAM" id="SSF55874">
    <property type="entry name" value="ATPase domain of HSP90 chaperone/DNA topoisomerase II/histidine kinase"/>
    <property type="match status" value="1"/>
</dbReference>
<dbReference type="PANTHER" id="PTHR24421">
    <property type="entry name" value="NITRATE/NITRITE SENSOR PROTEIN NARX-RELATED"/>
    <property type="match status" value="1"/>
</dbReference>
<protein>
    <submittedName>
        <fullName evidence="7">7TM diverse intracellular signaling domain-containing protein</fullName>
    </submittedName>
</protein>
<evidence type="ECO:0000256" key="1">
    <source>
        <dbReference type="ARBA" id="ARBA00022679"/>
    </source>
</evidence>
<keyword evidence="4" id="KW-0175">Coiled coil</keyword>
<comment type="caution">
    <text evidence="7">The sequence shown here is derived from an EMBL/GenBank/DDBJ whole genome shotgun (WGS) entry which is preliminary data.</text>
</comment>
<feature type="transmembrane region" description="Helical" evidence="5">
    <location>
        <begin position="398"/>
        <end position="417"/>
    </location>
</feature>
<dbReference type="InterPro" id="IPR050482">
    <property type="entry name" value="Sensor_HK_TwoCompSys"/>
</dbReference>
<keyword evidence="5" id="KW-1133">Transmembrane helix</keyword>
<dbReference type="Pfam" id="PF07730">
    <property type="entry name" value="HisKA_3"/>
    <property type="match status" value="1"/>
</dbReference>
<sequence>MAFTTNHCSSILCRKDIRIFIFVFPFILSGHTGFSQNKPAGKQDDYVQLSKINFYKDIAAYTRGIHIKDSEHFTDTFNLKSLDSAAIPPVRNTLKQVTQPLVVKFKVRNDTDTAAAVWFFPGFYFWQIDIYRLTDNRLVAEPKILPAIEDSIGYRMLALAPQDSATFVVVLTCIKTHVNRFIPRLIGKSFIEAFSAKQHGQNKTGEIVTYFLCGLLAMMVLYSMANYYQEGNIEFLYYSGYAFFTGLMLFTKAVFTFRAITAGYIIEESFDFILHAVGIIFYMIFMRSYLNTKERYPFLYKLYNWGTWILIVGLVFYCYIFYFTDNFMAQYGLENGMKLALLIVMLIFIIYARRNWQDKLMRYVFWGNLMLLIFSLISLSSIVMQLPFSNSVFKSSVFQYEAGLFLELVFFMAALNYKNNRRIVEETSESERLKAENQRKEYEKELAVLKAQEVERQRISADMHDELGAGMTVIRLMSEMARHKMQENTPVEIDKISQSADDVLNKMNAIIWSMNSGNDSLDNMVSYIRAYAQDYFDNTAIQLRFQVIPENIPHIELSGDKRRNIFLSVKESLNNILKHAQATEVNIKVTLDTHLEITIKDNGKGINMDGIRRFGNGLNNIKRRMEGIGGTYEIYANDGTVTSLSLPLFW</sequence>
<dbReference type="CDD" id="cd16917">
    <property type="entry name" value="HATPase_UhpB-NarQ-NarX-like"/>
    <property type="match status" value="1"/>
</dbReference>
<dbReference type="Proteomes" id="UP001597511">
    <property type="component" value="Unassembled WGS sequence"/>
</dbReference>
<feature type="domain" description="Histidine kinase" evidence="6">
    <location>
        <begin position="462"/>
        <end position="650"/>
    </location>
</feature>
<dbReference type="Pfam" id="PF02518">
    <property type="entry name" value="HATPase_c"/>
    <property type="match status" value="1"/>
</dbReference>
<keyword evidence="3" id="KW-0902">Two-component regulatory system</keyword>
<dbReference type="EMBL" id="JBHUOZ010000003">
    <property type="protein sequence ID" value="MFD2920333.1"/>
    <property type="molecule type" value="Genomic_DNA"/>
</dbReference>
<feature type="coiled-coil region" evidence="4">
    <location>
        <begin position="423"/>
        <end position="455"/>
    </location>
</feature>
<keyword evidence="1" id="KW-0808">Transferase</keyword>
<proteinExistence type="predicted"/>
<evidence type="ECO:0000256" key="3">
    <source>
        <dbReference type="ARBA" id="ARBA00023012"/>
    </source>
</evidence>
<dbReference type="Pfam" id="PF07695">
    <property type="entry name" value="7TMR-DISM_7TM"/>
    <property type="match status" value="1"/>
</dbReference>
<keyword evidence="5" id="KW-0812">Transmembrane</keyword>
<evidence type="ECO:0000313" key="8">
    <source>
        <dbReference type="Proteomes" id="UP001597511"/>
    </source>
</evidence>
<dbReference type="InterPro" id="IPR003594">
    <property type="entry name" value="HATPase_dom"/>
</dbReference>
<gene>
    <name evidence="7" type="ORF">ACFS6H_11465</name>
</gene>
<feature type="transmembrane region" description="Helical" evidence="5">
    <location>
        <begin position="302"/>
        <end position="323"/>
    </location>
</feature>
<dbReference type="InterPro" id="IPR036890">
    <property type="entry name" value="HATPase_C_sf"/>
</dbReference>
<dbReference type="InterPro" id="IPR005467">
    <property type="entry name" value="His_kinase_dom"/>
</dbReference>
<dbReference type="RefSeq" id="WP_386098475.1">
    <property type="nucleotide sequence ID" value="NZ_JBHUOZ010000003.1"/>
</dbReference>
<dbReference type="InterPro" id="IPR011712">
    <property type="entry name" value="Sig_transdc_His_kin_sub3_dim/P"/>
</dbReference>
<feature type="transmembrane region" description="Helical" evidence="5">
    <location>
        <begin position="335"/>
        <end position="352"/>
    </location>
</feature>
<name>A0ABW6A9G6_9BACT</name>
<feature type="transmembrane region" description="Helical" evidence="5">
    <location>
        <begin position="240"/>
        <end position="266"/>
    </location>
</feature>
<dbReference type="Gene3D" id="3.30.565.10">
    <property type="entry name" value="Histidine kinase-like ATPase, C-terminal domain"/>
    <property type="match status" value="1"/>
</dbReference>
<evidence type="ECO:0000256" key="2">
    <source>
        <dbReference type="ARBA" id="ARBA00022777"/>
    </source>
</evidence>
<keyword evidence="2" id="KW-0418">Kinase</keyword>
<accession>A0ABW6A9G6</accession>
<feature type="transmembrane region" description="Helical" evidence="5">
    <location>
        <begin position="364"/>
        <end position="386"/>
    </location>
</feature>
<reference evidence="8" key="1">
    <citation type="journal article" date="2019" name="Int. J. Syst. Evol. Microbiol.">
        <title>The Global Catalogue of Microorganisms (GCM) 10K type strain sequencing project: providing services to taxonomists for standard genome sequencing and annotation.</title>
        <authorList>
            <consortium name="The Broad Institute Genomics Platform"/>
            <consortium name="The Broad Institute Genome Sequencing Center for Infectious Disease"/>
            <person name="Wu L."/>
            <person name="Ma J."/>
        </authorList>
    </citation>
    <scope>NUCLEOTIDE SEQUENCE [LARGE SCALE GENOMIC DNA]</scope>
    <source>
        <strain evidence="8">KCTC 23299</strain>
    </source>
</reference>
<dbReference type="InterPro" id="IPR011623">
    <property type="entry name" value="7TMR_DISM_rcpt_extracell_dom1"/>
</dbReference>
<evidence type="ECO:0000313" key="7">
    <source>
        <dbReference type="EMBL" id="MFD2920333.1"/>
    </source>
</evidence>
<dbReference type="PROSITE" id="PS50109">
    <property type="entry name" value="HIS_KIN"/>
    <property type="match status" value="1"/>
</dbReference>
<feature type="transmembrane region" description="Helical" evidence="5">
    <location>
        <begin position="272"/>
        <end position="290"/>
    </location>
</feature>
<evidence type="ECO:0000256" key="4">
    <source>
        <dbReference type="SAM" id="Coils"/>
    </source>
</evidence>
<keyword evidence="5" id="KW-0472">Membrane</keyword>